<accession>A0A0E3JP52</accession>
<dbReference type="CDD" id="cd00207">
    <property type="entry name" value="fer2"/>
    <property type="match status" value="1"/>
</dbReference>
<dbReference type="CDD" id="cd06214">
    <property type="entry name" value="PA_degradation_oxidoreductase_like"/>
    <property type="match status" value="1"/>
</dbReference>
<protein>
    <submittedName>
        <fullName evidence="11">Phenylacetate-CoA oxygenase PaaE</fullName>
    </submittedName>
</protein>
<dbReference type="InterPro" id="IPR001041">
    <property type="entry name" value="2Fe-2S_ferredoxin-type"/>
</dbReference>
<evidence type="ECO:0000259" key="10">
    <source>
        <dbReference type="PROSITE" id="PS51384"/>
    </source>
</evidence>
<feature type="domain" description="2Fe-2S ferredoxin-type" evidence="9">
    <location>
        <begin position="277"/>
        <end position="367"/>
    </location>
</feature>
<dbReference type="GO" id="GO:0050660">
    <property type="term" value="F:flavin adenine dinucleotide binding"/>
    <property type="evidence" value="ECO:0007669"/>
    <property type="project" value="TreeGrafter"/>
</dbReference>
<sequence length="367" mass="39303">MDTAVPRAAQTAPPRNSWYPLPVTLLDRLTEDTVAITLEVPDGLRERFVHRPGAHVVVRHRTGGRELRRSYSVCPPPEDPAALRLVVKRNTSDGFGAHALERLAAGDLLEVGPPAGHFGLPPVRGAHHLLIAGGCGITPLAPMAAAALREDPTCRVSLVHAARTARGALLADEMAVLKDAYVDRFTALYVLSRERRETELFSGRIDAGRLTRLLTLLGARPGPATRFAVCGPYGLVETVRSTLDGWGAEPDTVRFELFSTDGAPPEPEAEAPAVRRGRITTVLAGRTGTVTTAPEDTTLLDTVLRSRPDAPYACRDGVCGNCRAKVVRGAVTLGRQHALDAADLAAGYTLACRARPRTDDVTLDFDA</sequence>
<dbReference type="GO" id="GO:0016491">
    <property type="term" value="F:oxidoreductase activity"/>
    <property type="evidence" value="ECO:0007669"/>
    <property type="project" value="UniProtKB-KW"/>
</dbReference>
<proteinExistence type="predicted"/>
<gene>
    <name evidence="11" type="primary">spnL</name>
</gene>
<evidence type="ECO:0000256" key="5">
    <source>
        <dbReference type="ARBA" id="ARBA00022827"/>
    </source>
</evidence>
<dbReference type="PANTHER" id="PTHR47354">
    <property type="entry name" value="NADH OXIDOREDUCTASE HCR"/>
    <property type="match status" value="1"/>
</dbReference>
<dbReference type="InterPro" id="IPR008333">
    <property type="entry name" value="Cbr1-like_FAD-bd_dom"/>
</dbReference>
<dbReference type="InterPro" id="IPR006058">
    <property type="entry name" value="2Fe2S_fd_BS"/>
</dbReference>
<dbReference type="GO" id="GO:0051537">
    <property type="term" value="F:2 iron, 2 sulfur cluster binding"/>
    <property type="evidence" value="ECO:0007669"/>
    <property type="project" value="UniProtKB-KW"/>
</dbReference>
<dbReference type="SUPFAM" id="SSF52343">
    <property type="entry name" value="Ferredoxin reductase-like, C-terminal NADP-linked domain"/>
    <property type="match status" value="1"/>
</dbReference>
<dbReference type="Pfam" id="PF00175">
    <property type="entry name" value="NAD_binding_1"/>
    <property type="match status" value="1"/>
</dbReference>
<dbReference type="Pfam" id="PF00970">
    <property type="entry name" value="FAD_binding_6"/>
    <property type="match status" value="1"/>
</dbReference>
<dbReference type="InterPro" id="IPR039261">
    <property type="entry name" value="FNR_nucleotide-bd"/>
</dbReference>
<evidence type="ECO:0000256" key="4">
    <source>
        <dbReference type="ARBA" id="ARBA00022723"/>
    </source>
</evidence>
<evidence type="ECO:0000256" key="3">
    <source>
        <dbReference type="ARBA" id="ARBA00022714"/>
    </source>
</evidence>
<dbReference type="GO" id="GO:0046872">
    <property type="term" value="F:metal ion binding"/>
    <property type="evidence" value="ECO:0007669"/>
    <property type="project" value="UniProtKB-KW"/>
</dbReference>
<reference evidence="11" key="1">
    <citation type="journal article" date="2015" name="J. Am. Chem. Soc.">
        <title>Uncovering the Formation and Selection of Benzylmalonyl-CoA from the Biosynthesis of Splenocin and Enterocin Reveals a Versatile Way to Introduce Amino Acids into Polyketide Carbon Scaffolds.</title>
        <authorList>
            <person name="Chang C."/>
            <person name="Huang R."/>
            <person name="Yan Y."/>
            <person name="Ma H."/>
            <person name="Dai Z."/>
            <person name="Zhang B."/>
            <person name="Deng Z."/>
            <person name="Liu W."/>
            <person name="Qu X."/>
        </authorList>
    </citation>
    <scope>NUCLEOTIDE SEQUENCE</scope>
    <source>
        <strain evidence="11">CNQ431</strain>
    </source>
</reference>
<dbReference type="SUPFAM" id="SSF63380">
    <property type="entry name" value="Riboflavin synthase domain-like"/>
    <property type="match status" value="1"/>
</dbReference>
<feature type="domain" description="FAD-binding FR-type" evidence="10">
    <location>
        <begin position="16"/>
        <end position="121"/>
    </location>
</feature>
<dbReference type="EMBL" id="KP719128">
    <property type="protein sequence ID" value="AKA54636.1"/>
    <property type="molecule type" value="Genomic_DNA"/>
</dbReference>
<name>A0A0E3JP52_9ACTN</name>
<dbReference type="InterPro" id="IPR012675">
    <property type="entry name" value="Beta-grasp_dom_sf"/>
</dbReference>
<keyword evidence="7" id="KW-0408">Iron</keyword>
<dbReference type="PANTHER" id="PTHR47354:SF8">
    <property type="entry name" value="1,2-PHENYLACETYL-COA EPOXIDASE, SUBUNIT E"/>
    <property type="match status" value="1"/>
</dbReference>
<dbReference type="InterPro" id="IPR017938">
    <property type="entry name" value="Riboflavin_synthase-like_b-brl"/>
</dbReference>
<comment type="cofactor">
    <cofactor evidence="1">
        <name>FAD</name>
        <dbReference type="ChEBI" id="CHEBI:57692"/>
    </cofactor>
</comment>
<keyword evidence="2" id="KW-0285">Flavoprotein</keyword>
<keyword evidence="8" id="KW-0411">Iron-sulfur</keyword>
<dbReference type="Gene3D" id="3.10.20.30">
    <property type="match status" value="1"/>
</dbReference>
<dbReference type="AlphaFoldDB" id="A0A0E3JP52"/>
<dbReference type="Gene3D" id="2.40.30.10">
    <property type="entry name" value="Translation factors"/>
    <property type="match status" value="1"/>
</dbReference>
<dbReference type="PROSITE" id="PS00197">
    <property type="entry name" value="2FE2S_FER_1"/>
    <property type="match status" value="1"/>
</dbReference>
<dbReference type="PROSITE" id="PS51384">
    <property type="entry name" value="FAD_FR"/>
    <property type="match status" value="1"/>
</dbReference>
<keyword evidence="4" id="KW-0479">Metal-binding</keyword>
<organism evidence="11">
    <name type="scientific">Streptomyces sp. CNQ431</name>
    <dbReference type="NCBI Taxonomy" id="1571532"/>
    <lineage>
        <taxon>Bacteria</taxon>
        <taxon>Bacillati</taxon>
        <taxon>Actinomycetota</taxon>
        <taxon>Actinomycetes</taxon>
        <taxon>Kitasatosporales</taxon>
        <taxon>Streptomycetaceae</taxon>
        <taxon>Streptomyces</taxon>
    </lineage>
</organism>
<evidence type="ECO:0000259" key="9">
    <source>
        <dbReference type="PROSITE" id="PS51085"/>
    </source>
</evidence>
<dbReference type="PROSITE" id="PS51085">
    <property type="entry name" value="2FE2S_FER_2"/>
    <property type="match status" value="1"/>
</dbReference>
<keyword evidence="5" id="KW-0274">FAD</keyword>
<evidence type="ECO:0000256" key="8">
    <source>
        <dbReference type="ARBA" id="ARBA00023014"/>
    </source>
</evidence>
<dbReference type="Gene3D" id="3.40.50.80">
    <property type="entry name" value="Nucleotide-binding domain of ferredoxin-NADP reductase (FNR) module"/>
    <property type="match status" value="1"/>
</dbReference>
<evidence type="ECO:0000256" key="2">
    <source>
        <dbReference type="ARBA" id="ARBA00022630"/>
    </source>
</evidence>
<dbReference type="PRINTS" id="PR00406">
    <property type="entry name" value="CYTB5RDTASE"/>
</dbReference>
<dbReference type="RefSeq" id="WP_033947903.1">
    <property type="nucleotide sequence ID" value="NZ_JTCK01000028.1"/>
</dbReference>
<dbReference type="InterPro" id="IPR050415">
    <property type="entry name" value="MRET"/>
</dbReference>
<dbReference type="Pfam" id="PF00111">
    <property type="entry name" value="Fer2"/>
    <property type="match status" value="1"/>
</dbReference>
<evidence type="ECO:0000313" key="11">
    <source>
        <dbReference type="EMBL" id="AKA54636.1"/>
    </source>
</evidence>
<dbReference type="SUPFAM" id="SSF54292">
    <property type="entry name" value="2Fe-2S ferredoxin-like"/>
    <property type="match status" value="1"/>
</dbReference>
<evidence type="ECO:0000256" key="6">
    <source>
        <dbReference type="ARBA" id="ARBA00023002"/>
    </source>
</evidence>
<dbReference type="InterPro" id="IPR036010">
    <property type="entry name" value="2Fe-2S_ferredoxin-like_sf"/>
</dbReference>
<evidence type="ECO:0000256" key="7">
    <source>
        <dbReference type="ARBA" id="ARBA00023004"/>
    </source>
</evidence>
<dbReference type="InterPro" id="IPR001433">
    <property type="entry name" value="OxRdtase_FAD/NAD-bd"/>
</dbReference>
<keyword evidence="6" id="KW-0560">Oxidoreductase</keyword>
<keyword evidence="3" id="KW-0001">2Fe-2S</keyword>
<dbReference type="InterPro" id="IPR017927">
    <property type="entry name" value="FAD-bd_FR_type"/>
</dbReference>
<evidence type="ECO:0000256" key="1">
    <source>
        <dbReference type="ARBA" id="ARBA00001974"/>
    </source>
</evidence>